<gene>
    <name evidence="3" type="ORF">I5731_03265</name>
</gene>
<keyword evidence="4" id="KW-1185">Reference proteome</keyword>
<dbReference type="GO" id="GO:0004672">
    <property type="term" value="F:protein kinase activity"/>
    <property type="evidence" value="ECO:0007669"/>
    <property type="project" value="UniProtKB-ARBA"/>
</dbReference>
<dbReference type="Pfam" id="PF01627">
    <property type="entry name" value="Hpt"/>
    <property type="match status" value="1"/>
</dbReference>
<comment type="caution">
    <text evidence="3">The sequence shown here is derived from an EMBL/GenBank/DDBJ whole genome shotgun (WGS) entry which is preliminary data.</text>
</comment>
<dbReference type="InterPro" id="IPR008207">
    <property type="entry name" value="Sig_transdc_His_kin_Hpt_dom"/>
</dbReference>
<dbReference type="EMBL" id="JADZLT010000040">
    <property type="protein sequence ID" value="MBH0236832.1"/>
    <property type="molecule type" value="Genomic_DNA"/>
</dbReference>
<dbReference type="Proteomes" id="UP000631694">
    <property type="component" value="Unassembled WGS sequence"/>
</dbReference>
<evidence type="ECO:0000256" key="1">
    <source>
        <dbReference type="ARBA" id="ARBA00023012"/>
    </source>
</evidence>
<feature type="domain" description="HPt" evidence="2">
    <location>
        <begin position="38"/>
        <end position="111"/>
    </location>
</feature>
<organism evidence="3 4">
    <name type="scientific">Methylobrevis albus</name>
    <dbReference type="NCBI Taxonomy" id="2793297"/>
    <lineage>
        <taxon>Bacteria</taxon>
        <taxon>Pseudomonadati</taxon>
        <taxon>Pseudomonadota</taxon>
        <taxon>Alphaproteobacteria</taxon>
        <taxon>Hyphomicrobiales</taxon>
        <taxon>Pleomorphomonadaceae</taxon>
        <taxon>Methylobrevis</taxon>
    </lineage>
</organism>
<evidence type="ECO:0000313" key="3">
    <source>
        <dbReference type="EMBL" id="MBH0236832.1"/>
    </source>
</evidence>
<keyword evidence="1" id="KW-0902">Two-component regulatory system</keyword>
<dbReference type="AlphaFoldDB" id="A0A931HZ95"/>
<evidence type="ECO:0000313" key="4">
    <source>
        <dbReference type="Proteomes" id="UP000631694"/>
    </source>
</evidence>
<sequence>MGEGDGRAPAGPGREPPIDAAHLAAQTFDDAALAREVLAMFVAQARRLIGEAKAGGDLGRIAHLLSGSARGIGAHRVAAAAAAVETASVRGEDDPGAAFAELEAAVDDAVAAIEAGDIGGA</sequence>
<dbReference type="Gene3D" id="1.20.120.160">
    <property type="entry name" value="HPT domain"/>
    <property type="match status" value="1"/>
</dbReference>
<evidence type="ECO:0000259" key="2">
    <source>
        <dbReference type="Pfam" id="PF01627"/>
    </source>
</evidence>
<reference evidence="3" key="1">
    <citation type="submission" date="2020-12" db="EMBL/GenBank/DDBJ databases">
        <title>Methylobrevis albus sp. nov., isolated from fresh water lack sediment.</title>
        <authorList>
            <person name="Zou Q."/>
        </authorList>
    </citation>
    <scope>NUCLEOTIDE SEQUENCE</scope>
    <source>
        <strain evidence="3">L22</strain>
    </source>
</reference>
<accession>A0A931HZ95</accession>
<name>A0A931HZ95_9HYPH</name>
<protein>
    <submittedName>
        <fullName evidence="3">Hpt domain-containing protein</fullName>
    </submittedName>
</protein>
<dbReference type="RefSeq" id="WP_197309928.1">
    <property type="nucleotide sequence ID" value="NZ_JADZLT010000040.1"/>
</dbReference>
<dbReference type="SUPFAM" id="SSF47226">
    <property type="entry name" value="Histidine-containing phosphotransfer domain, HPT domain"/>
    <property type="match status" value="1"/>
</dbReference>
<dbReference type="InterPro" id="IPR036641">
    <property type="entry name" value="HPT_dom_sf"/>
</dbReference>
<proteinExistence type="predicted"/>
<dbReference type="GO" id="GO:0000160">
    <property type="term" value="P:phosphorelay signal transduction system"/>
    <property type="evidence" value="ECO:0007669"/>
    <property type="project" value="UniProtKB-KW"/>
</dbReference>